<dbReference type="Gene3D" id="3.40.50.720">
    <property type="entry name" value="NAD(P)-binding Rossmann-like Domain"/>
    <property type="match status" value="1"/>
</dbReference>
<evidence type="ECO:0000313" key="2">
    <source>
        <dbReference type="EMBL" id="KKK64301.1"/>
    </source>
</evidence>
<dbReference type="InterPro" id="IPR051450">
    <property type="entry name" value="Gfo/Idh/MocA_Oxidoreductases"/>
</dbReference>
<gene>
    <name evidence="2" type="ORF">LCGC14_2985570</name>
</gene>
<dbReference type="InterPro" id="IPR036291">
    <property type="entry name" value="NAD(P)-bd_dom_sf"/>
</dbReference>
<comment type="caution">
    <text evidence="2">The sequence shown here is derived from an EMBL/GenBank/DDBJ whole genome shotgun (WGS) entry which is preliminary data.</text>
</comment>
<feature type="non-terminal residue" evidence="2">
    <location>
        <position position="189"/>
    </location>
</feature>
<reference evidence="2" key="1">
    <citation type="journal article" date="2015" name="Nature">
        <title>Complex archaea that bridge the gap between prokaryotes and eukaryotes.</title>
        <authorList>
            <person name="Spang A."/>
            <person name="Saw J.H."/>
            <person name="Jorgensen S.L."/>
            <person name="Zaremba-Niedzwiedzka K."/>
            <person name="Martijn J."/>
            <person name="Lind A.E."/>
            <person name="van Eijk R."/>
            <person name="Schleper C."/>
            <person name="Guy L."/>
            <person name="Ettema T.J."/>
        </authorList>
    </citation>
    <scope>NUCLEOTIDE SEQUENCE</scope>
</reference>
<dbReference type="InterPro" id="IPR000683">
    <property type="entry name" value="Gfo/Idh/MocA-like_OxRdtase_N"/>
</dbReference>
<sequence length="189" mass="21213">MNEKMKLGMIGCGRISYAHRDAAANLADKIELISASDIDGDKMAAFCKETDIGKQFADYHDLINDKELDGVIICLPHALHHPVAIRALEAGKHVLVEKPMALNYETAVQMADTAQNMKKRLMVAQNRRFSRAAIEVKRMIDSGKIGELFRVVLNFLCYFEKAPAKWWYNEEMSGEPFVTILQGSHAVDT</sequence>
<dbReference type="PANTHER" id="PTHR43377:SF1">
    <property type="entry name" value="BILIVERDIN REDUCTASE A"/>
    <property type="match status" value="1"/>
</dbReference>
<dbReference type="GO" id="GO:0000166">
    <property type="term" value="F:nucleotide binding"/>
    <property type="evidence" value="ECO:0007669"/>
    <property type="project" value="InterPro"/>
</dbReference>
<organism evidence="2">
    <name type="scientific">marine sediment metagenome</name>
    <dbReference type="NCBI Taxonomy" id="412755"/>
    <lineage>
        <taxon>unclassified sequences</taxon>
        <taxon>metagenomes</taxon>
        <taxon>ecological metagenomes</taxon>
    </lineage>
</organism>
<dbReference type="Gene3D" id="3.30.360.10">
    <property type="entry name" value="Dihydrodipicolinate Reductase, domain 2"/>
    <property type="match status" value="1"/>
</dbReference>
<dbReference type="Pfam" id="PF01408">
    <property type="entry name" value="GFO_IDH_MocA"/>
    <property type="match status" value="1"/>
</dbReference>
<dbReference type="AlphaFoldDB" id="A0A0F8ZWG9"/>
<dbReference type="EMBL" id="LAZR01061081">
    <property type="protein sequence ID" value="KKK64301.1"/>
    <property type="molecule type" value="Genomic_DNA"/>
</dbReference>
<name>A0A0F8ZWG9_9ZZZZ</name>
<proteinExistence type="predicted"/>
<feature type="domain" description="Gfo/Idh/MocA-like oxidoreductase N-terminal" evidence="1">
    <location>
        <begin position="6"/>
        <end position="124"/>
    </location>
</feature>
<evidence type="ECO:0000259" key="1">
    <source>
        <dbReference type="Pfam" id="PF01408"/>
    </source>
</evidence>
<accession>A0A0F8ZWG9</accession>
<protein>
    <recommendedName>
        <fullName evidence="1">Gfo/Idh/MocA-like oxidoreductase N-terminal domain-containing protein</fullName>
    </recommendedName>
</protein>
<dbReference type="SUPFAM" id="SSF51735">
    <property type="entry name" value="NAD(P)-binding Rossmann-fold domains"/>
    <property type="match status" value="1"/>
</dbReference>
<dbReference type="PANTHER" id="PTHR43377">
    <property type="entry name" value="BILIVERDIN REDUCTASE A"/>
    <property type="match status" value="1"/>
</dbReference>